<feature type="region of interest" description="Disordered" evidence="1">
    <location>
        <begin position="62"/>
        <end position="82"/>
    </location>
</feature>
<dbReference type="EnsemblPlants" id="AET7Gv20350900.3">
    <property type="protein sequence ID" value="AET7Gv20350900.3"/>
    <property type="gene ID" value="AET7Gv20350900"/>
</dbReference>
<evidence type="ECO:0000313" key="2">
    <source>
        <dbReference type="EnsemblPlants" id="AET7Gv20350900.3"/>
    </source>
</evidence>
<reference evidence="2" key="3">
    <citation type="journal article" date="2017" name="Nature">
        <title>Genome sequence of the progenitor of the wheat D genome Aegilops tauschii.</title>
        <authorList>
            <person name="Luo M.C."/>
            <person name="Gu Y.Q."/>
            <person name="Puiu D."/>
            <person name="Wang H."/>
            <person name="Twardziok S.O."/>
            <person name="Deal K.R."/>
            <person name="Huo N."/>
            <person name="Zhu T."/>
            <person name="Wang L."/>
            <person name="Wang Y."/>
            <person name="McGuire P.E."/>
            <person name="Liu S."/>
            <person name="Long H."/>
            <person name="Ramasamy R.K."/>
            <person name="Rodriguez J.C."/>
            <person name="Van S.L."/>
            <person name="Yuan L."/>
            <person name="Wang Z."/>
            <person name="Xia Z."/>
            <person name="Xiao L."/>
            <person name="Anderson O.D."/>
            <person name="Ouyang S."/>
            <person name="Liang Y."/>
            <person name="Zimin A.V."/>
            <person name="Pertea G."/>
            <person name="Qi P."/>
            <person name="Bennetzen J.L."/>
            <person name="Dai X."/>
            <person name="Dawson M.W."/>
            <person name="Muller H.G."/>
            <person name="Kugler K."/>
            <person name="Rivarola-Duarte L."/>
            <person name="Spannagl M."/>
            <person name="Mayer K.F.X."/>
            <person name="Lu F.H."/>
            <person name="Bevan M.W."/>
            <person name="Leroy P."/>
            <person name="Li P."/>
            <person name="You F.M."/>
            <person name="Sun Q."/>
            <person name="Liu Z."/>
            <person name="Lyons E."/>
            <person name="Wicker T."/>
            <person name="Salzberg S.L."/>
            <person name="Devos K.M."/>
            <person name="Dvorak J."/>
        </authorList>
    </citation>
    <scope>NUCLEOTIDE SEQUENCE [LARGE SCALE GENOMIC DNA]</scope>
    <source>
        <strain evidence="2">cv. AL8/78</strain>
    </source>
</reference>
<proteinExistence type="predicted"/>
<reference evidence="3" key="1">
    <citation type="journal article" date="2014" name="Science">
        <title>Ancient hybridizations among the ancestral genomes of bread wheat.</title>
        <authorList>
            <consortium name="International Wheat Genome Sequencing Consortium,"/>
            <person name="Marcussen T."/>
            <person name="Sandve S.R."/>
            <person name="Heier L."/>
            <person name="Spannagl M."/>
            <person name="Pfeifer M."/>
            <person name="Jakobsen K.S."/>
            <person name="Wulff B.B."/>
            <person name="Steuernagel B."/>
            <person name="Mayer K.F."/>
            <person name="Olsen O.A."/>
        </authorList>
    </citation>
    <scope>NUCLEOTIDE SEQUENCE [LARGE SCALE GENOMIC DNA]</scope>
    <source>
        <strain evidence="3">cv. AL8/78</strain>
    </source>
</reference>
<reference evidence="3" key="2">
    <citation type="journal article" date="2017" name="Nat. Plants">
        <title>The Aegilops tauschii genome reveals multiple impacts of transposons.</title>
        <authorList>
            <person name="Zhao G."/>
            <person name="Zou C."/>
            <person name="Li K."/>
            <person name="Wang K."/>
            <person name="Li T."/>
            <person name="Gao L."/>
            <person name="Zhang X."/>
            <person name="Wang H."/>
            <person name="Yang Z."/>
            <person name="Liu X."/>
            <person name="Jiang W."/>
            <person name="Mao L."/>
            <person name="Kong X."/>
            <person name="Jiao Y."/>
            <person name="Jia J."/>
        </authorList>
    </citation>
    <scope>NUCLEOTIDE SEQUENCE [LARGE SCALE GENOMIC DNA]</scope>
    <source>
        <strain evidence="3">cv. AL8/78</strain>
    </source>
</reference>
<protein>
    <submittedName>
        <fullName evidence="2">Uncharacterized protein</fullName>
    </submittedName>
</protein>
<keyword evidence="3" id="KW-1185">Reference proteome</keyword>
<sequence>WPCPVLWGEPPAKYRFSSSVPERLLTSQQKKMAAKLLGAHSSAVDLRTYPSDTKLAEVFSSNIASPPPGPALDSTGAKGKLASETPDTWFMYRLSSELISY</sequence>
<name>A0A453QWA0_AEGTS</name>
<evidence type="ECO:0000256" key="1">
    <source>
        <dbReference type="SAM" id="MobiDB-lite"/>
    </source>
</evidence>
<dbReference type="Proteomes" id="UP000015105">
    <property type="component" value="Chromosome 7D"/>
</dbReference>
<accession>A0A453QWA0</accession>
<organism evidence="2 3">
    <name type="scientific">Aegilops tauschii subsp. strangulata</name>
    <name type="common">Goatgrass</name>
    <dbReference type="NCBI Taxonomy" id="200361"/>
    <lineage>
        <taxon>Eukaryota</taxon>
        <taxon>Viridiplantae</taxon>
        <taxon>Streptophyta</taxon>
        <taxon>Embryophyta</taxon>
        <taxon>Tracheophyta</taxon>
        <taxon>Spermatophyta</taxon>
        <taxon>Magnoliopsida</taxon>
        <taxon>Liliopsida</taxon>
        <taxon>Poales</taxon>
        <taxon>Poaceae</taxon>
        <taxon>BOP clade</taxon>
        <taxon>Pooideae</taxon>
        <taxon>Triticodae</taxon>
        <taxon>Triticeae</taxon>
        <taxon>Triticinae</taxon>
        <taxon>Aegilops</taxon>
    </lineage>
</organism>
<dbReference type="Gramene" id="AET7Gv20350900.3">
    <property type="protein sequence ID" value="AET7Gv20350900.3"/>
    <property type="gene ID" value="AET7Gv20350900"/>
</dbReference>
<dbReference type="AlphaFoldDB" id="A0A453QWA0"/>
<reference evidence="2" key="4">
    <citation type="submission" date="2019-03" db="UniProtKB">
        <authorList>
            <consortium name="EnsemblPlants"/>
        </authorList>
    </citation>
    <scope>IDENTIFICATION</scope>
</reference>
<reference evidence="2" key="5">
    <citation type="journal article" date="2021" name="G3 (Bethesda)">
        <title>Aegilops tauschii genome assembly Aet v5.0 features greater sequence contiguity and improved annotation.</title>
        <authorList>
            <person name="Wang L."/>
            <person name="Zhu T."/>
            <person name="Rodriguez J.C."/>
            <person name="Deal K.R."/>
            <person name="Dubcovsky J."/>
            <person name="McGuire P.E."/>
            <person name="Lux T."/>
            <person name="Spannagl M."/>
            <person name="Mayer K.F.X."/>
            <person name="Baldrich P."/>
            <person name="Meyers B.C."/>
            <person name="Huo N."/>
            <person name="Gu Y.Q."/>
            <person name="Zhou H."/>
            <person name="Devos K.M."/>
            <person name="Bennetzen J.L."/>
            <person name="Unver T."/>
            <person name="Budak H."/>
            <person name="Gulick P.J."/>
            <person name="Galiba G."/>
            <person name="Kalapos B."/>
            <person name="Nelson D.R."/>
            <person name="Li P."/>
            <person name="You F.M."/>
            <person name="Luo M.C."/>
            <person name="Dvorak J."/>
        </authorList>
    </citation>
    <scope>NUCLEOTIDE SEQUENCE [LARGE SCALE GENOMIC DNA]</scope>
    <source>
        <strain evidence="2">cv. AL8/78</strain>
    </source>
</reference>
<evidence type="ECO:0000313" key="3">
    <source>
        <dbReference type="Proteomes" id="UP000015105"/>
    </source>
</evidence>